<dbReference type="PROSITE" id="PS51375">
    <property type="entry name" value="PPR"/>
    <property type="match status" value="1"/>
</dbReference>
<dbReference type="PANTHER" id="PTHR46128:SF211">
    <property type="entry name" value="PENTACOTRIPEPTIDE-REPEAT REGION OF PRORP DOMAIN-CONTAINING PROTEIN"/>
    <property type="match status" value="1"/>
</dbReference>
<dbReference type="AlphaFoldDB" id="A0AAW0G4X3"/>
<accession>A0AAW0G4X3</accession>
<keyword evidence="5" id="KW-1185">Reference proteome</keyword>
<gene>
    <name evidence="4" type="ORF">QCA50_008068</name>
</gene>
<protein>
    <recommendedName>
        <fullName evidence="6">Pentatricopeptide repeat-containing protein</fullName>
    </recommendedName>
</protein>
<evidence type="ECO:0000256" key="2">
    <source>
        <dbReference type="PROSITE-ProRule" id="PRU00708"/>
    </source>
</evidence>
<dbReference type="EMBL" id="JASBNA010000010">
    <property type="protein sequence ID" value="KAK7688530.1"/>
    <property type="molecule type" value="Genomic_DNA"/>
</dbReference>
<evidence type="ECO:0000256" key="1">
    <source>
        <dbReference type="ARBA" id="ARBA00007626"/>
    </source>
</evidence>
<sequence length="1077" mass="121367">MWRHLGIARTWRSLVSTSHNSSRYISTESQLSAYKFLHSRLTEDHTSPELDLSYRLIHGQSVKERLEAISQSDVSSTNAELRIAMTFLVNPGPLVEDLLLGGDESPRLPPWLLLYILHRSAGTKEQAQRIWELVRSCLSSTSSDMKCLLLISSAHMLADHGVEDALQELVTEVETFQEALSVSFWDLFLRVLLRLPRTERAKQCIARLLQSMASQKVTLIPKTLDLLLLPDVCNIDILLAIDQCIAAQGSMPSIQHTETFLRAIECLGKHQLSPAPPSSFIGEMTFSLDLPAFYDTELLVAASNGLELATHLRSANLLQWKWLYVAISPSMQEAFDRLQTLEATGARRDAEPPPEWLLLYLLRRRVHNEEDACVAFHLIDLYHHTATSSLRPGLLIITAYWCAKFDVIVFLRRIMQQFLFLSVKPDRSHFDYFLRALAYAPPSKETSVLIRTMLSATNSQTQSSGPVVDSLFGDVATLDVAEEVERNVTSKQGFTRSQLEALVILSARNRRRKKTGWYLRLLRQSLLQERPHLAPLGPDSMIQQSHGLRPHDRIYMQSFRRYRILQRYILLMARTHSSHSSRIMVNSRSPGKHSSSATTDLSSDVGDQLPPESGIEGQNGETLPSTSKEIPSSSSSTASPTRLSTKDWAATLYVASRDKAVTAGAFLSLYKKGIKGMSITPTSVTYHIVIRGLLKKGALEQALLMWREFCSSGHRLDTIILGLGVNVLIVNGLAAEAFALLEYVHSHQHKSTGHRGKIGRKAIFVNNIAVNSFLIGLSRIGRPDIVYQLWHNMEGLYNIRPDVYTLNIMLRTARWALKYNDSLRGTLTEMGFLRHPRSEMSQVGQPDRNKVVERIQGMLNPHSDHRVLGFWEGHSSGKVALRIAFDLFTNNWPELKNVETPVRALRRSSSSQLTAPISDVYHSFRGGPTTLPTLETALPALFKNTDSKMRYSRIVPTDVTFRLILDLLGAESLSAEIPLVLAWMRILNIMPSKNTLATAIVHWAEVSSDAPLIEALKGGGYHSPYERLIEWMTEWVGDGNMPQGQHIQSERKRVRYYKETSYRDMLDQARELSDDVD</sequence>
<dbReference type="PANTHER" id="PTHR46128">
    <property type="entry name" value="MITOCHONDRIAL GROUP I INTRON SPLICING FACTOR CCM1"/>
    <property type="match status" value="1"/>
</dbReference>
<evidence type="ECO:0000313" key="5">
    <source>
        <dbReference type="Proteomes" id="UP001385951"/>
    </source>
</evidence>
<feature type="region of interest" description="Disordered" evidence="3">
    <location>
        <begin position="580"/>
        <end position="641"/>
    </location>
</feature>
<evidence type="ECO:0008006" key="6">
    <source>
        <dbReference type="Google" id="ProtNLM"/>
    </source>
</evidence>
<organism evidence="4 5">
    <name type="scientific">Cerrena zonata</name>
    <dbReference type="NCBI Taxonomy" id="2478898"/>
    <lineage>
        <taxon>Eukaryota</taxon>
        <taxon>Fungi</taxon>
        <taxon>Dikarya</taxon>
        <taxon>Basidiomycota</taxon>
        <taxon>Agaricomycotina</taxon>
        <taxon>Agaricomycetes</taxon>
        <taxon>Polyporales</taxon>
        <taxon>Cerrenaceae</taxon>
        <taxon>Cerrena</taxon>
    </lineage>
</organism>
<name>A0AAW0G4X3_9APHY</name>
<feature type="compositionally biased region" description="Low complexity" evidence="3">
    <location>
        <begin position="624"/>
        <end position="641"/>
    </location>
</feature>
<feature type="compositionally biased region" description="Polar residues" evidence="3">
    <location>
        <begin position="580"/>
        <end position="602"/>
    </location>
</feature>
<evidence type="ECO:0000256" key="3">
    <source>
        <dbReference type="SAM" id="MobiDB-lite"/>
    </source>
</evidence>
<feature type="repeat" description="PPR" evidence="2">
    <location>
        <begin position="682"/>
        <end position="716"/>
    </location>
</feature>
<dbReference type="InterPro" id="IPR002885">
    <property type="entry name" value="PPR_rpt"/>
</dbReference>
<dbReference type="Proteomes" id="UP001385951">
    <property type="component" value="Unassembled WGS sequence"/>
</dbReference>
<dbReference type="InterPro" id="IPR011990">
    <property type="entry name" value="TPR-like_helical_dom_sf"/>
</dbReference>
<comment type="similarity">
    <text evidence="1">Belongs to the PPR family. P subfamily.</text>
</comment>
<proteinExistence type="inferred from homology"/>
<dbReference type="InterPro" id="IPR050872">
    <property type="entry name" value="PPR_P_subfamily"/>
</dbReference>
<dbReference type="Gene3D" id="1.25.40.10">
    <property type="entry name" value="Tetratricopeptide repeat domain"/>
    <property type="match status" value="1"/>
</dbReference>
<dbReference type="NCBIfam" id="TIGR00756">
    <property type="entry name" value="PPR"/>
    <property type="match status" value="1"/>
</dbReference>
<evidence type="ECO:0000313" key="4">
    <source>
        <dbReference type="EMBL" id="KAK7688530.1"/>
    </source>
</evidence>
<comment type="caution">
    <text evidence="4">The sequence shown here is derived from an EMBL/GenBank/DDBJ whole genome shotgun (WGS) entry which is preliminary data.</text>
</comment>
<reference evidence="4 5" key="1">
    <citation type="submission" date="2022-09" db="EMBL/GenBank/DDBJ databases">
        <authorList>
            <person name="Palmer J.M."/>
        </authorList>
    </citation>
    <scope>NUCLEOTIDE SEQUENCE [LARGE SCALE GENOMIC DNA]</scope>
    <source>
        <strain evidence="4 5">DSM 7382</strain>
    </source>
</reference>